<keyword evidence="2" id="KW-0238">DNA-binding</keyword>
<evidence type="ECO:0000259" key="4">
    <source>
        <dbReference type="PROSITE" id="PS50949"/>
    </source>
</evidence>
<dbReference type="InterPro" id="IPR036390">
    <property type="entry name" value="WH_DNA-bd_sf"/>
</dbReference>
<keyword evidence="6" id="KW-1185">Reference proteome</keyword>
<dbReference type="InterPro" id="IPR008920">
    <property type="entry name" value="TF_FadR/GntR_C"/>
</dbReference>
<reference evidence="6" key="1">
    <citation type="journal article" date="2019" name="Int. J. Syst. Evol. Microbiol.">
        <title>The Global Catalogue of Microorganisms (GCM) 10K type strain sequencing project: providing services to taxonomists for standard genome sequencing and annotation.</title>
        <authorList>
            <consortium name="The Broad Institute Genomics Platform"/>
            <consortium name="The Broad Institute Genome Sequencing Center for Infectious Disease"/>
            <person name="Wu L."/>
            <person name="Ma J."/>
        </authorList>
    </citation>
    <scope>NUCLEOTIDE SEQUENCE [LARGE SCALE GENOMIC DNA]</scope>
    <source>
        <strain evidence="6">CGMCC 1.12664</strain>
    </source>
</reference>
<gene>
    <name evidence="5" type="ORF">GCM10011360_42830</name>
</gene>
<dbReference type="Proteomes" id="UP000612855">
    <property type="component" value="Unassembled WGS sequence"/>
</dbReference>
<dbReference type="GO" id="GO:0003677">
    <property type="term" value="F:DNA binding"/>
    <property type="evidence" value="ECO:0007669"/>
    <property type="project" value="UniProtKB-KW"/>
</dbReference>
<dbReference type="SMART" id="SM00345">
    <property type="entry name" value="HTH_GNTR"/>
    <property type="match status" value="1"/>
</dbReference>
<feature type="domain" description="HTH gntR-type" evidence="4">
    <location>
        <begin position="17"/>
        <end position="84"/>
    </location>
</feature>
<evidence type="ECO:0000313" key="6">
    <source>
        <dbReference type="Proteomes" id="UP000612855"/>
    </source>
</evidence>
<dbReference type="Gene3D" id="1.20.120.530">
    <property type="entry name" value="GntR ligand-binding domain-like"/>
    <property type="match status" value="1"/>
</dbReference>
<evidence type="ECO:0000256" key="3">
    <source>
        <dbReference type="ARBA" id="ARBA00023163"/>
    </source>
</evidence>
<dbReference type="SMART" id="SM00895">
    <property type="entry name" value="FCD"/>
    <property type="match status" value="1"/>
</dbReference>
<dbReference type="RefSeq" id="WP_229737761.1">
    <property type="nucleotide sequence ID" value="NZ_BMFJ01000004.1"/>
</dbReference>
<name>A0A917AGF4_9RHOB</name>
<evidence type="ECO:0000313" key="5">
    <source>
        <dbReference type="EMBL" id="GGE51316.1"/>
    </source>
</evidence>
<dbReference type="SUPFAM" id="SSF46785">
    <property type="entry name" value="Winged helix' DNA-binding domain"/>
    <property type="match status" value="1"/>
</dbReference>
<evidence type="ECO:0000256" key="1">
    <source>
        <dbReference type="ARBA" id="ARBA00023015"/>
    </source>
</evidence>
<dbReference type="EMBL" id="BMFJ01000004">
    <property type="protein sequence ID" value="GGE51316.1"/>
    <property type="molecule type" value="Genomic_DNA"/>
</dbReference>
<dbReference type="PANTHER" id="PTHR43537">
    <property type="entry name" value="TRANSCRIPTIONAL REGULATOR, GNTR FAMILY"/>
    <property type="match status" value="1"/>
</dbReference>
<comment type="caution">
    <text evidence="5">The sequence shown here is derived from an EMBL/GenBank/DDBJ whole genome shotgun (WGS) entry which is preliminary data.</text>
</comment>
<accession>A0A917AGF4</accession>
<dbReference type="Gene3D" id="1.10.10.10">
    <property type="entry name" value="Winged helix-like DNA-binding domain superfamily/Winged helix DNA-binding domain"/>
    <property type="match status" value="1"/>
</dbReference>
<proteinExistence type="predicted"/>
<dbReference type="PANTHER" id="PTHR43537:SF39">
    <property type="entry name" value="HTH-TYPE TRANSCRIPTIONAL REGULATOR MCBR"/>
    <property type="match status" value="1"/>
</dbReference>
<dbReference type="InterPro" id="IPR036388">
    <property type="entry name" value="WH-like_DNA-bd_sf"/>
</dbReference>
<evidence type="ECO:0000256" key="2">
    <source>
        <dbReference type="ARBA" id="ARBA00023125"/>
    </source>
</evidence>
<dbReference type="Pfam" id="PF07729">
    <property type="entry name" value="FCD"/>
    <property type="match status" value="1"/>
</dbReference>
<dbReference type="InterPro" id="IPR011711">
    <property type="entry name" value="GntR_C"/>
</dbReference>
<dbReference type="Pfam" id="PF00392">
    <property type="entry name" value="GntR"/>
    <property type="match status" value="1"/>
</dbReference>
<dbReference type="AlphaFoldDB" id="A0A917AGF4"/>
<dbReference type="SUPFAM" id="SSF48008">
    <property type="entry name" value="GntR ligand-binding domain-like"/>
    <property type="match status" value="1"/>
</dbReference>
<keyword evidence="3" id="KW-0804">Transcription</keyword>
<dbReference type="PROSITE" id="PS50949">
    <property type="entry name" value="HTH_GNTR"/>
    <property type="match status" value="1"/>
</dbReference>
<organism evidence="5 6">
    <name type="scientific">Primorskyibacter flagellatus</name>
    <dbReference type="NCBI Taxonomy" id="1387277"/>
    <lineage>
        <taxon>Bacteria</taxon>
        <taxon>Pseudomonadati</taxon>
        <taxon>Pseudomonadota</taxon>
        <taxon>Alphaproteobacteria</taxon>
        <taxon>Rhodobacterales</taxon>
        <taxon>Roseobacteraceae</taxon>
        <taxon>Primorskyibacter</taxon>
    </lineage>
</organism>
<keyword evidence="1" id="KW-0805">Transcription regulation</keyword>
<sequence length="241" mass="27539">MTDGMIDETAAAEDDPLPLSEVVYARLRQSLMRAELKPHERLKVRDLARQMGTSETPVREALFQLAHEGAIEIRPRYYIRVRRLTLDEYTEIRDIRMSLEPMAAERALPHITEADIDRLAVVHETLVHAEATGDWPTALQANFDFHFGLYSRSGMPTLTEVLEGLWIRIGPILSELYPHAHPTYAERHQHLNVLDALRARDPYSLREAIRMDLFEGGRALRQHLADHAAAQAALQKGRRRG</sequence>
<dbReference type="InterPro" id="IPR000524">
    <property type="entry name" value="Tscrpt_reg_HTH_GntR"/>
</dbReference>
<protein>
    <submittedName>
        <fullName evidence="5">GntR family transcriptional regulator</fullName>
    </submittedName>
</protein>
<dbReference type="GO" id="GO:0003700">
    <property type="term" value="F:DNA-binding transcription factor activity"/>
    <property type="evidence" value="ECO:0007669"/>
    <property type="project" value="InterPro"/>
</dbReference>